<keyword evidence="1" id="KW-0175">Coiled coil</keyword>
<gene>
    <name evidence="2" type="ORF">J2S73_004255</name>
</gene>
<reference evidence="2" key="1">
    <citation type="submission" date="2023-07" db="EMBL/GenBank/DDBJ databases">
        <title>Genomic Encyclopedia of Type Strains, Phase IV (KMG-IV): sequencing the most valuable type-strain genomes for metagenomic binning, comparative biology and taxonomic classification.</title>
        <authorList>
            <person name="Goeker M."/>
        </authorList>
    </citation>
    <scope>NUCLEOTIDE SEQUENCE</scope>
    <source>
        <strain evidence="2">DSM 21202</strain>
    </source>
</reference>
<evidence type="ECO:0000256" key="1">
    <source>
        <dbReference type="SAM" id="Coils"/>
    </source>
</evidence>
<evidence type="ECO:0000313" key="2">
    <source>
        <dbReference type="EMBL" id="MDQ0317768.1"/>
    </source>
</evidence>
<sequence>MGVDLKTTYGWHRQNGKAAREAIERARRDVIDGASRYPSRGGVINPPFKLGSRTLRWIEKPSAAGLRFVGYADDVCRSIRHTGWFTDNDQSETVRGVVYRIPARNGVECFVAGYDNDINGSADADGPACIEFDVTDEEYTAARWADGLAEMIAERERDHSSAWSAGLRVAENRAEIADMRETVKALLAERREIRATVDPVKVPTICASLKERVSRLLDDIRDKREENERLADGDHVDDGCPGFYSGDESLRASFAEGLGAS</sequence>
<name>A0AAE3VTA7_9HYPH</name>
<evidence type="ECO:0000313" key="3">
    <source>
        <dbReference type="Proteomes" id="UP001229244"/>
    </source>
</evidence>
<keyword evidence="3" id="KW-1185">Reference proteome</keyword>
<accession>A0AAE3VTA7</accession>
<feature type="coiled-coil region" evidence="1">
    <location>
        <begin position="169"/>
        <end position="230"/>
    </location>
</feature>
<dbReference type="RefSeq" id="WP_306887694.1">
    <property type="nucleotide sequence ID" value="NZ_JAUSUL010000008.1"/>
</dbReference>
<protein>
    <submittedName>
        <fullName evidence="2">Uncharacterized protein</fullName>
    </submittedName>
</protein>
<comment type="caution">
    <text evidence="2">The sequence shown here is derived from an EMBL/GenBank/DDBJ whole genome shotgun (WGS) entry which is preliminary data.</text>
</comment>
<dbReference type="EMBL" id="JAUSUL010000008">
    <property type="protein sequence ID" value="MDQ0317768.1"/>
    <property type="molecule type" value="Genomic_DNA"/>
</dbReference>
<organism evidence="2 3">
    <name type="scientific">Amorphus orientalis</name>
    <dbReference type="NCBI Taxonomy" id="649198"/>
    <lineage>
        <taxon>Bacteria</taxon>
        <taxon>Pseudomonadati</taxon>
        <taxon>Pseudomonadota</taxon>
        <taxon>Alphaproteobacteria</taxon>
        <taxon>Hyphomicrobiales</taxon>
        <taxon>Amorphaceae</taxon>
        <taxon>Amorphus</taxon>
    </lineage>
</organism>
<dbReference type="AlphaFoldDB" id="A0AAE3VTA7"/>
<dbReference type="Proteomes" id="UP001229244">
    <property type="component" value="Unassembled WGS sequence"/>
</dbReference>
<proteinExistence type="predicted"/>